<name>B8A0Z3_MAIZE</name>
<proteinExistence type="evidence at transcript level"/>
<reference evidence="1" key="1">
    <citation type="journal article" date="2009" name="PLoS Genet.">
        <title>Sequencing, mapping, and analysis of 27,455 maize full-length cDNAs.</title>
        <authorList>
            <person name="Soderlund C."/>
            <person name="Descour A."/>
            <person name="Kudrna D."/>
            <person name="Bomhoff M."/>
            <person name="Boyd L."/>
            <person name="Currie J."/>
            <person name="Angelova A."/>
            <person name="Collura K."/>
            <person name="Wissotski M."/>
            <person name="Ashley E."/>
            <person name="Morrow D."/>
            <person name="Fernandes J."/>
            <person name="Walbot V."/>
            <person name="Yu Y."/>
        </authorList>
    </citation>
    <scope>NUCLEOTIDE SEQUENCE</scope>
    <source>
        <strain evidence="1">B73</strain>
    </source>
</reference>
<organism evidence="1">
    <name type="scientific">Zea mays</name>
    <name type="common">Maize</name>
    <dbReference type="NCBI Taxonomy" id="4577"/>
    <lineage>
        <taxon>Eukaryota</taxon>
        <taxon>Viridiplantae</taxon>
        <taxon>Streptophyta</taxon>
        <taxon>Embryophyta</taxon>
        <taxon>Tracheophyta</taxon>
        <taxon>Spermatophyta</taxon>
        <taxon>Magnoliopsida</taxon>
        <taxon>Liliopsida</taxon>
        <taxon>Poales</taxon>
        <taxon>Poaceae</taxon>
        <taxon>PACMAD clade</taxon>
        <taxon>Panicoideae</taxon>
        <taxon>Andropogonodae</taxon>
        <taxon>Andropogoneae</taxon>
        <taxon>Tripsacinae</taxon>
        <taxon>Zea</taxon>
    </lineage>
</organism>
<dbReference type="EMBL" id="BT055235">
    <property type="protein sequence ID" value="ACL53842.1"/>
    <property type="molecule type" value="mRNA"/>
</dbReference>
<accession>B8A0Z3</accession>
<evidence type="ECO:0000313" key="1">
    <source>
        <dbReference type="EMBL" id="ACL53842.1"/>
    </source>
</evidence>
<dbReference type="AlphaFoldDB" id="B8A0Z3"/>
<sequence>MPLVDLSSSPPPSTDLLVVSSKHGSGALKFYLNRFCRLDNLNSKG</sequence>
<protein>
    <submittedName>
        <fullName evidence="1">Uncharacterized protein</fullName>
    </submittedName>
</protein>